<gene>
    <name evidence="1" type="ORF">K431DRAFT_298519</name>
</gene>
<accession>A0A9P4UKB8</accession>
<comment type="caution">
    <text evidence="1">The sequence shown here is derived from an EMBL/GenBank/DDBJ whole genome shotgun (WGS) entry which is preliminary data.</text>
</comment>
<name>A0A9P4UKB8_9PEZI</name>
<organism evidence="1 2">
    <name type="scientific">Polychaeton citri CBS 116435</name>
    <dbReference type="NCBI Taxonomy" id="1314669"/>
    <lineage>
        <taxon>Eukaryota</taxon>
        <taxon>Fungi</taxon>
        <taxon>Dikarya</taxon>
        <taxon>Ascomycota</taxon>
        <taxon>Pezizomycotina</taxon>
        <taxon>Dothideomycetes</taxon>
        <taxon>Dothideomycetidae</taxon>
        <taxon>Capnodiales</taxon>
        <taxon>Capnodiaceae</taxon>
        <taxon>Polychaeton</taxon>
    </lineage>
</organism>
<proteinExistence type="predicted"/>
<dbReference type="Proteomes" id="UP000799441">
    <property type="component" value="Unassembled WGS sequence"/>
</dbReference>
<dbReference type="AlphaFoldDB" id="A0A9P4UKB8"/>
<protein>
    <submittedName>
        <fullName evidence="1">Uncharacterized protein</fullName>
    </submittedName>
</protein>
<evidence type="ECO:0000313" key="2">
    <source>
        <dbReference type="Proteomes" id="UP000799441"/>
    </source>
</evidence>
<keyword evidence="2" id="KW-1185">Reference proteome</keyword>
<sequence>MPFTSHLLPPRIPTPYRSAVDVKTSRPELHLKRSRITPQVEVYYAECVSNPSRSLPASSMQTNQSPALGVANRGATKMRLTNPLTNYLYSVTKAPAWSTVEVEISISGIGLSRTYASDVKVISSRPRATRSLGGSIDIPVNRSGILRVTASPTPTAHVSCPEAQYVGPLCWVPL</sequence>
<evidence type="ECO:0000313" key="1">
    <source>
        <dbReference type="EMBL" id="KAF2716623.1"/>
    </source>
</evidence>
<dbReference type="EMBL" id="MU003867">
    <property type="protein sequence ID" value="KAF2716623.1"/>
    <property type="molecule type" value="Genomic_DNA"/>
</dbReference>
<reference evidence="1" key="1">
    <citation type="journal article" date="2020" name="Stud. Mycol.">
        <title>101 Dothideomycetes genomes: a test case for predicting lifestyles and emergence of pathogens.</title>
        <authorList>
            <person name="Haridas S."/>
            <person name="Albert R."/>
            <person name="Binder M."/>
            <person name="Bloem J."/>
            <person name="Labutti K."/>
            <person name="Salamov A."/>
            <person name="Andreopoulos B."/>
            <person name="Baker S."/>
            <person name="Barry K."/>
            <person name="Bills G."/>
            <person name="Bluhm B."/>
            <person name="Cannon C."/>
            <person name="Castanera R."/>
            <person name="Culley D."/>
            <person name="Daum C."/>
            <person name="Ezra D."/>
            <person name="Gonzalez J."/>
            <person name="Henrissat B."/>
            <person name="Kuo A."/>
            <person name="Liang C."/>
            <person name="Lipzen A."/>
            <person name="Lutzoni F."/>
            <person name="Magnuson J."/>
            <person name="Mondo S."/>
            <person name="Nolan M."/>
            <person name="Ohm R."/>
            <person name="Pangilinan J."/>
            <person name="Park H.-J."/>
            <person name="Ramirez L."/>
            <person name="Alfaro M."/>
            <person name="Sun H."/>
            <person name="Tritt A."/>
            <person name="Yoshinaga Y."/>
            <person name="Zwiers L.-H."/>
            <person name="Turgeon B."/>
            <person name="Goodwin S."/>
            <person name="Spatafora J."/>
            <person name="Crous P."/>
            <person name="Grigoriev I."/>
        </authorList>
    </citation>
    <scope>NUCLEOTIDE SEQUENCE</scope>
    <source>
        <strain evidence="1">CBS 116435</strain>
    </source>
</reference>